<organism evidence="2 3">
    <name type="scientific">Thiomonas delicata</name>
    <name type="common">Thiomonas cuprina</name>
    <dbReference type="NCBI Taxonomy" id="364030"/>
    <lineage>
        <taxon>Bacteria</taxon>
        <taxon>Pseudomonadati</taxon>
        <taxon>Pseudomonadota</taxon>
        <taxon>Betaproteobacteria</taxon>
        <taxon>Burkholderiales</taxon>
        <taxon>Thiomonas</taxon>
    </lineage>
</organism>
<dbReference type="Proteomes" id="UP000214566">
    <property type="component" value="Unassembled WGS sequence"/>
</dbReference>
<evidence type="ECO:0000313" key="2">
    <source>
        <dbReference type="EMBL" id="SBP89550.1"/>
    </source>
</evidence>
<dbReference type="RefSeq" id="WP_141202438.1">
    <property type="nucleotide sequence ID" value="NZ_LT592171.1"/>
</dbReference>
<dbReference type="AlphaFoldDB" id="A0A238D8Q0"/>
<feature type="region of interest" description="Disordered" evidence="1">
    <location>
        <begin position="1"/>
        <end position="20"/>
    </location>
</feature>
<sequence length="74" mass="8385">MGHVGQAHWFKPPNHRQEGRAPQICGRSLHVAMVLEGFTHQEEKVTPNTRESFTSQDKGVTILDFMAQEVQPCQ</sequence>
<accession>A0A238D8Q0</accession>
<gene>
    <name evidence="2" type="ORF">THIARS_80074</name>
</gene>
<keyword evidence="3" id="KW-1185">Reference proteome</keyword>
<protein>
    <submittedName>
        <fullName evidence="2">Uncharacterized protein</fullName>
    </submittedName>
</protein>
<reference evidence="2 3" key="1">
    <citation type="submission" date="2016-06" db="EMBL/GenBank/DDBJ databases">
        <authorList>
            <person name="Kjaerup R.B."/>
            <person name="Dalgaard T.S."/>
            <person name="Juul-Madsen H.R."/>
        </authorList>
    </citation>
    <scope>NUCLEOTIDE SEQUENCE [LARGE SCALE GENOMIC DNA]</scope>
    <source>
        <strain evidence="2 3">DSM 16361</strain>
    </source>
</reference>
<proteinExistence type="predicted"/>
<evidence type="ECO:0000313" key="3">
    <source>
        <dbReference type="Proteomes" id="UP000214566"/>
    </source>
</evidence>
<dbReference type="EMBL" id="FLMQ01000057">
    <property type="protein sequence ID" value="SBP89550.1"/>
    <property type="molecule type" value="Genomic_DNA"/>
</dbReference>
<evidence type="ECO:0000256" key="1">
    <source>
        <dbReference type="SAM" id="MobiDB-lite"/>
    </source>
</evidence>
<name>A0A238D8Q0_THIDL</name>